<feature type="non-terminal residue" evidence="1">
    <location>
        <position position="1"/>
    </location>
</feature>
<evidence type="ECO:0000313" key="2">
    <source>
        <dbReference type="Proteomes" id="UP000324897"/>
    </source>
</evidence>
<gene>
    <name evidence="1" type="ORF">EJB05_13178</name>
</gene>
<accession>A0A5J9VU57</accession>
<dbReference type="AlphaFoldDB" id="A0A5J9VU57"/>
<dbReference type="Gramene" id="TVU39739">
    <property type="protein sequence ID" value="TVU39739"/>
    <property type="gene ID" value="EJB05_13178"/>
</dbReference>
<keyword evidence="2" id="KW-1185">Reference proteome</keyword>
<organism evidence="1 2">
    <name type="scientific">Eragrostis curvula</name>
    <name type="common">weeping love grass</name>
    <dbReference type="NCBI Taxonomy" id="38414"/>
    <lineage>
        <taxon>Eukaryota</taxon>
        <taxon>Viridiplantae</taxon>
        <taxon>Streptophyta</taxon>
        <taxon>Embryophyta</taxon>
        <taxon>Tracheophyta</taxon>
        <taxon>Spermatophyta</taxon>
        <taxon>Magnoliopsida</taxon>
        <taxon>Liliopsida</taxon>
        <taxon>Poales</taxon>
        <taxon>Poaceae</taxon>
        <taxon>PACMAD clade</taxon>
        <taxon>Chloridoideae</taxon>
        <taxon>Eragrostideae</taxon>
        <taxon>Eragrostidinae</taxon>
        <taxon>Eragrostis</taxon>
    </lineage>
</organism>
<proteinExistence type="predicted"/>
<protein>
    <submittedName>
        <fullName evidence="1">Uncharacterized protein</fullName>
    </submittedName>
</protein>
<reference evidence="1 2" key="1">
    <citation type="journal article" date="2019" name="Sci. Rep.">
        <title>A high-quality genome of Eragrostis curvula grass provides insights into Poaceae evolution and supports new strategies to enhance forage quality.</title>
        <authorList>
            <person name="Carballo J."/>
            <person name="Santos B.A.C.M."/>
            <person name="Zappacosta D."/>
            <person name="Garbus I."/>
            <person name="Selva J.P."/>
            <person name="Gallo C.A."/>
            <person name="Diaz A."/>
            <person name="Albertini E."/>
            <person name="Caccamo M."/>
            <person name="Echenique V."/>
        </authorList>
    </citation>
    <scope>NUCLEOTIDE SEQUENCE [LARGE SCALE GENOMIC DNA]</scope>
    <source>
        <strain evidence="2">cv. Victoria</strain>
        <tissue evidence="1">Leaf</tissue>
    </source>
</reference>
<name>A0A5J9VU57_9POAL</name>
<comment type="caution">
    <text evidence="1">The sequence shown here is derived from an EMBL/GenBank/DDBJ whole genome shotgun (WGS) entry which is preliminary data.</text>
</comment>
<dbReference type="OrthoDB" id="720174at2759"/>
<sequence>MSRYLRRAAVAAAAAVALSAAAMRGASDRSLSSSFSLLSSSPAHAPGHLSLARNHPELRGLDALLTSKSFLLDATHALSAAALRSPPLSRQVVAKLRLENVVKAFLAEMESKEGPDKALRLRIQVALVAAEDGRFDDALDALALIAAERPSDPRPRLSAAGICYLTGMVHEGNQWVSGIPEVIRQENKDCLRDGILAAALGGAPGAIAGFEGLVGYSAFEVIETALWANFLDGNLSFLKTILLRALLWRALVAGKYKDYCQGKVTVTGSQQKNDLGLDDTISRDFVDENHLDIMKCLSKSWNG</sequence>
<evidence type="ECO:0000313" key="1">
    <source>
        <dbReference type="EMBL" id="TVU39739.1"/>
    </source>
</evidence>
<dbReference type="Proteomes" id="UP000324897">
    <property type="component" value="Chromosome 4"/>
</dbReference>
<dbReference type="EMBL" id="RWGY01000007">
    <property type="protein sequence ID" value="TVU39739.1"/>
    <property type="molecule type" value="Genomic_DNA"/>
</dbReference>